<feature type="transmembrane region" description="Helical" evidence="2">
    <location>
        <begin position="106"/>
        <end position="132"/>
    </location>
</feature>
<name>N4WB67_9BACI</name>
<comment type="caution">
    <text evidence="3">The sequence shown here is derived from an EMBL/GenBank/DDBJ whole genome shotgun (WGS) entry which is preliminary data.</text>
</comment>
<feature type="transmembrane region" description="Helical" evidence="2">
    <location>
        <begin position="175"/>
        <end position="197"/>
    </location>
</feature>
<dbReference type="Proteomes" id="UP000012283">
    <property type="component" value="Unassembled WGS sequence"/>
</dbReference>
<dbReference type="AlphaFoldDB" id="N4WB67"/>
<protein>
    <recommendedName>
        <fullName evidence="5">DUF624 domain-containing protein</fullName>
    </recommendedName>
</protein>
<dbReference type="PATRIC" id="fig|1308866.3.peg.2103"/>
<dbReference type="RefSeq" id="WP_003469910.1">
    <property type="nucleotide sequence ID" value="NZ_APML01000041.1"/>
</dbReference>
<reference evidence="3 4" key="1">
    <citation type="submission" date="2013-03" db="EMBL/GenBank/DDBJ databases">
        <title>Draft genome sequence of Gracibacillus halophilus YIM-C55.5, a moderately halophilic and thermophilic organism from the Xiaochaidamu salt lake.</title>
        <authorList>
            <person name="Sugumar T."/>
            <person name="Polireddy D.R."/>
            <person name="Antony A."/>
            <person name="Madhava Y.R."/>
            <person name="Sivakumar N."/>
        </authorList>
    </citation>
    <scope>NUCLEOTIDE SEQUENCE [LARGE SCALE GENOMIC DNA]</scope>
    <source>
        <strain evidence="3 4">YIM-C55.5</strain>
    </source>
</reference>
<evidence type="ECO:0000256" key="2">
    <source>
        <dbReference type="SAM" id="Phobius"/>
    </source>
</evidence>
<dbReference type="Pfam" id="PF04854">
    <property type="entry name" value="DUF624"/>
    <property type="match status" value="1"/>
</dbReference>
<feature type="transmembrane region" description="Helical" evidence="2">
    <location>
        <begin position="144"/>
        <end position="169"/>
    </location>
</feature>
<feature type="transmembrane region" description="Helical" evidence="2">
    <location>
        <begin position="75"/>
        <end position="94"/>
    </location>
</feature>
<dbReference type="STRING" id="1308866.J416_10371"/>
<sequence length="230" mass="26867">MTGLWGGFYRISLWITRFAWLNVLWILGTAIGLLIFGIMPATISMFTVVRKWVRKEYDISIYHTFLSTYKKEFKISTLFMIVIAILAFLLYVNVRYTGFMYTSPIYPILFGLFIIASFFYVLLLMYIGPVFTHYHLKFWQYIKYSVLIGATNLHYSIACLTILFGIYVASFRYPGIIFVFSFSVSAYIIMFFAHLGFTQLARKQQQEAKAETQESTTTLKQQDINYNHNG</sequence>
<evidence type="ECO:0000256" key="1">
    <source>
        <dbReference type="SAM" id="MobiDB-lite"/>
    </source>
</evidence>
<proteinExistence type="predicted"/>
<evidence type="ECO:0000313" key="4">
    <source>
        <dbReference type="Proteomes" id="UP000012283"/>
    </source>
</evidence>
<keyword evidence="4" id="KW-1185">Reference proteome</keyword>
<keyword evidence="2" id="KW-0472">Membrane</keyword>
<dbReference type="EMBL" id="APML01000041">
    <property type="protein sequence ID" value="ENH96494.1"/>
    <property type="molecule type" value="Genomic_DNA"/>
</dbReference>
<feature type="region of interest" description="Disordered" evidence="1">
    <location>
        <begin position="211"/>
        <end position="230"/>
    </location>
</feature>
<dbReference type="eggNOG" id="COG5578">
    <property type="taxonomic scope" value="Bacteria"/>
</dbReference>
<keyword evidence="2" id="KW-0812">Transmembrane</keyword>
<feature type="transmembrane region" description="Helical" evidence="2">
    <location>
        <begin position="20"/>
        <end position="49"/>
    </location>
</feature>
<organism evidence="3 4">
    <name type="scientific">Gracilibacillus halophilus YIM-C55.5</name>
    <dbReference type="NCBI Taxonomy" id="1308866"/>
    <lineage>
        <taxon>Bacteria</taxon>
        <taxon>Bacillati</taxon>
        <taxon>Bacillota</taxon>
        <taxon>Bacilli</taxon>
        <taxon>Bacillales</taxon>
        <taxon>Bacillaceae</taxon>
        <taxon>Gracilibacillus</taxon>
    </lineage>
</organism>
<keyword evidence="2" id="KW-1133">Transmembrane helix</keyword>
<evidence type="ECO:0008006" key="5">
    <source>
        <dbReference type="Google" id="ProtNLM"/>
    </source>
</evidence>
<gene>
    <name evidence="3" type="ORF">J416_10371</name>
</gene>
<accession>N4WB67</accession>
<dbReference type="InterPro" id="IPR006938">
    <property type="entry name" value="DUF624"/>
</dbReference>
<feature type="compositionally biased region" description="Polar residues" evidence="1">
    <location>
        <begin position="219"/>
        <end position="230"/>
    </location>
</feature>
<evidence type="ECO:0000313" key="3">
    <source>
        <dbReference type="EMBL" id="ENH96494.1"/>
    </source>
</evidence>